<keyword evidence="4" id="KW-1185">Reference proteome</keyword>
<dbReference type="Proteomes" id="UP001243717">
    <property type="component" value="Unassembled WGS sequence"/>
</dbReference>
<evidence type="ECO:0000256" key="1">
    <source>
        <dbReference type="SAM" id="Phobius"/>
    </source>
</evidence>
<protein>
    <recommendedName>
        <fullName evidence="5">PEP-CTERM protein-sorting domain-containing protein</fullName>
    </recommendedName>
</protein>
<keyword evidence="2" id="KW-0732">Signal</keyword>
<evidence type="ECO:0000313" key="3">
    <source>
        <dbReference type="EMBL" id="MDQ8196187.1"/>
    </source>
</evidence>
<name>A0ABU1AN15_9BACT</name>
<accession>A0ABU1AN15</accession>
<evidence type="ECO:0008006" key="5">
    <source>
        <dbReference type="Google" id="ProtNLM"/>
    </source>
</evidence>
<feature type="chain" id="PRO_5045724293" description="PEP-CTERM protein-sorting domain-containing protein" evidence="2">
    <location>
        <begin position="32"/>
        <end position="236"/>
    </location>
</feature>
<dbReference type="RefSeq" id="WP_308986623.1">
    <property type="nucleotide sequence ID" value="NZ_JARXIC010000051.1"/>
</dbReference>
<feature type="signal peptide" evidence="2">
    <location>
        <begin position="1"/>
        <end position="31"/>
    </location>
</feature>
<organism evidence="3 4">
    <name type="scientific">Thalassobacterium sedimentorum</name>
    <dbReference type="NCBI Taxonomy" id="3041258"/>
    <lineage>
        <taxon>Bacteria</taxon>
        <taxon>Pseudomonadati</taxon>
        <taxon>Verrucomicrobiota</taxon>
        <taxon>Opitutia</taxon>
        <taxon>Puniceicoccales</taxon>
        <taxon>Coraliomargaritaceae</taxon>
        <taxon>Thalassobacterium</taxon>
    </lineage>
</organism>
<feature type="transmembrane region" description="Helical" evidence="1">
    <location>
        <begin position="216"/>
        <end position="233"/>
    </location>
</feature>
<keyword evidence="1" id="KW-0472">Membrane</keyword>
<reference evidence="3 4" key="1">
    <citation type="submission" date="2023-04" db="EMBL/GenBank/DDBJ databases">
        <title>A novel bacteria isolated from coastal sediment.</title>
        <authorList>
            <person name="Liu X.-J."/>
            <person name="Du Z.-J."/>
        </authorList>
    </citation>
    <scope>NUCLEOTIDE SEQUENCE [LARGE SCALE GENOMIC DNA]</scope>
    <source>
        <strain evidence="3 4">SDUM461004</strain>
    </source>
</reference>
<gene>
    <name evidence="3" type="ORF">QEH59_17260</name>
</gene>
<sequence length="236" mass="24520">MKYSQSRISSRLLKFSSLLALFGLIVGTSNAATIVYNFDDDPNASSANVSGIDAATIDASSFVGPGGGASISTGTDTAFINFSNLANDKAASLTSNNYFTFTLTGVGTNFDLSSFTIDFGGNRGGEETATPNIIVLSNATGSFEELSVTPNSFLLDNDNSNTREFTTGIVDISGSDFDSLSSVTFEIRAFDGGAVSSSGAFRINSVSLGAVAIPEPATFAFALASLSLGFCVFRRR</sequence>
<proteinExistence type="predicted"/>
<dbReference type="EMBL" id="JARXIC010000051">
    <property type="protein sequence ID" value="MDQ8196187.1"/>
    <property type="molecule type" value="Genomic_DNA"/>
</dbReference>
<evidence type="ECO:0000256" key="2">
    <source>
        <dbReference type="SAM" id="SignalP"/>
    </source>
</evidence>
<keyword evidence="1" id="KW-0812">Transmembrane</keyword>
<comment type="caution">
    <text evidence="3">The sequence shown here is derived from an EMBL/GenBank/DDBJ whole genome shotgun (WGS) entry which is preliminary data.</text>
</comment>
<evidence type="ECO:0000313" key="4">
    <source>
        <dbReference type="Proteomes" id="UP001243717"/>
    </source>
</evidence>
<keyword evidence="1" id="KW-1133">Transmembrane helix</keyword>